<proteinExistence type="predicted"/>
<dbReference type="AlphaFoldDB" id="A0A2T8HG29"/>
<protein>
    <submittedName>
        <fullName evidence="1">Uncharacterized protein</fullName>
    </submittedName>
</protein>
<evidence type="ECO:0000313" key="1">
    <source>
        <dbReference type="EMBL" id="PVH24363.1"/>
    </source>
</evidence>
<keyword evidence="2" id="KW-1185">Reference proteome</keyword>
<sequence length="63" mass="7298">MHNVPLVVYEVLFIVRKNLCSMDKTKLVRFRYKDGNINSKKKATTAFFTAVVAFESAINRFLI</sequence>
<gene>
    <name evidence="1" type="ORF">DC487_14880</name>
</gene>
<dbReference type="EMBL" id="QDKG01000006">
    <property type="protein sequence ID" value="PVH24363.1"/>
    <property type="molecule type" value="Genomic_DNA"/>
</dbReference>
<evidence type="ECO:0000313" key="2">
    <source>
        <dbReference type="Proteomes" id="UP000245627"/>
    </source>
</evidence>
<name>A0A2T8HG29_9SPHI</name>
<organism evidence="1 2">
    <name type="scientific">Sphingobacterium corticibacter</name>
    <dbReference type="NCBI Taxonomy" id="2171749"/>
    <lineage>
        <taxon>Bacteria</taxon>
        <taxon>Pseudomonadati</taxon>
        <taxon>Bacteroidota</taxon>
        <taxon>Sphingobacteriia</taxon>
        <taxon>Sphingobacteriales</taxon>
        <taxon>Sphingobacteriaceae</taxon>
        <taxon>Sphingobacterium</taxon>
    </lineage>
</organism>
<reference evidence="1 2" key="1">
    <citation type="submission" date="2018-04" db="EMBL/GenBank/DDBJ databases">
        <title>Sphingobacterium cortibacter sp. nov.</title>
        <authorList>
            <person name="Li Y."/>
        </authorList>
    </citation>
    <scope>NUCLEOTIDE SEQUENCE [LARGE SCALE GENOMIC DNA]</scope>
    <source>
        <strain evidence="1 2">2c-3</strain>
    </source>
</reference>
<accession>A0A2T8HG29</accession>
<comment type="caution">
    <text evidence="1">The sequence shown here is derived from an EMBL/GenBank/DDBJ whole genome shotgun (WGS) entry which is preliminary data.</text>
</comment>
<dbReference type="Proteomes" id="UP000245627">
    <property type="component" value="Unassembled WGS sequence"/>
</dbReference>